<accession>A0ABS1BP11</accession>
<feature type="transmembrane region" description="Helical" evidence="8">
    <location>
        <begin position="105"/>
        <end position="127"/>
    </location>
</feature>
<dbReference type="InterPro" id="IPR026034">
    <property type="entry name" value="MreD_proteobac"/>
</dbReference>
<keyword evidence="3" id="KW-1003">Cell membrane</keyword>
<comment type="similarity">
    <text evidence="2">Belongs to the MreD family.</text>
</comment>
<keyword evidence="7 8" id="KW-0472">Membrane</keyword>
<keyword evidence="10" id="KW-1185">Reference proteome</keyword>
<protein>
    <submittedName>
        <fullName evidence="9">Rod shape-determining protein MreD</fullName>
    </submittedName>
</protein>
<evidence type="ECO:0000256" key="5">
    <source>
        <dbReference type="ARBA" id="ARBA00022960"/>
    </source>
</evidence>
<name>A0ABS1BP11_9NEIS</name>
<evidence type="ECO:0000256" key="6">
    <source>
        <dbReference type="ARBA" id="ARBA00022989"/>
    </source>
</evidence>
<proteinExistence type="inferred from homology"/>
<evidence type="ECO:0000256" key="2">
    <source>
        <dbReference type="ARBA" id="ARBA00007776"/>
    </source>
</evidence>
<feature type="transmembrane region" description="Helical" evidence="8">
    <location>
        <begin position="133"/>
        <end position="152"/>
    </location>
</feature>
<evidence type="ECO:0000256" key="3">
    <source>
        <dbReference type="ARBA" id="ARBA00022475"/>
    </source>
</evidence>
<dbReference type="Proteomes" id="UP000614058">
    <property type="component" value="Unassembled WGS sequence"/>
</dbReference>
<dbReference type="PANTHER" id="PTHR37484:SF1">
    <property type="entry name" value="ROD SHAPE-DETERMINING PROTEIN MRED"/>
    <property type="match status" value="1"/>
</dbReference>
<keyword evidence="4 8" id="KW-0812">Transmembrane</keyword>
<evidence type="ECO:0000256" key="7">
    <source>
        <dbReference type="ARBA" id="ARBA00023136"/>
    </source>
</evidence>
<keyword evidence="5" id="KW-0133">Cell shape</keyword>
<gene>
    <name evidence="9" type="primary">mreD</name>
    <name evidence="9" type="ORF">JDW22_00140</name>
</gene>
<evidence type="ECO:0000256" key="1">
    <source>
        <dbReference type="ARBA" id="ARBA00004651"/>
    </source>
</evidence>
<dbReference type="GeneID" id="84906121"/>
<evidence type="ECO:0000256" key="4">
    <source>
        <dbReference type="ARBA" id="ARBA00022692"/>
    </source>
</evidence>
<evidence type="ECO:0000313" key="9">
    <source>
        <dbReference type="EMBL" id="MBK0395027.1"/>
    </source>
</evidence>
<feature type="transmembrane region" description="Helical" evidence="8">
    <location>
        <begin position="60"/>
        <end position="93"/>
    </location>
</feature>
<dbReference type="InterPro" id="IPR007227">
    <property type="entry name" value="Cell_shape_determining_MreD"/>
</dbReference>
<evidence type="ECO:0000313" key="10">
    <source>
        <dbReference type="Proteomes" id="UP000614058"/>
    </source>
</evidence>
<evidence type="ECO:0000256" key="8">
    <source>
        <dbReference type="SAM" id="Phobius"/>
    </source>
</evidence>
<comment type="caution">
    <text evidence="9">The sequence shown here is derived from an EMBL/GenBank/DDBJ whole genome shotgun (WGS) entry which is preliminary data.</text>
</comment>
<sequence length="167" mass="19166">MTESETLYSKIQKRLIYISFLLAILIDFIPLSGSLFHWLPEFTALMLMYWIINRPQNVDIGTAFILGLLMDIGTNASLGGHALAYVIAAYIVIQNRRQIVLYHYGVQAVVIFAALLCSEMILTVVRWRYTHHFYGWTVFLSPVVGALLWPLLNKIMVSLLNFLNSRR</sequence>
<comment type="subcellular location">
    <subcellularLocation>
        <location evidence="1">Cell membrane</location>
        <topology evidence="1">Multi-pass membrane protein</topology>
    </subcellularLocation>
</comment>
<dbReference type="NCBIfam" id="TIGR03426">
    <property type="entry name" value="shape_MreD"/>
    <property type="match status" value="1"/>
</dbReference>
<dbReference type="PIRSF" id="PIRSF018472">
    <property type="entry name" value="MreD_proteobac"/>
    <property type="match status" value="1"/>
</dbReference>
<dbReference type="PANTHER" id="PTHR37484">
    <property type="entry name" value="ROD SHAPE-DETERMINING PROTEIN MRED"/>
    <property type="match status" value="1"/>
</dbReference>
<reference evidence="9 10" key="1">
    <citation type="journal article" date="2021" name="Pathogens">
        <title>Isolation and Characterization of Kingella bonacorsii sp. nov., A Novel Kingella Species Detected in a Stable Periodontitis Subject.</title>
        <authorList>
            <person name="Antezack A."/>
            <person name="Boxberger M."/>
            <person name="Rolland C."/>
            <person name="Monnet-Corti V."/>
            <person name="La Scola B."/>
        </authorList>
    </citation>
    <scope>NUCLEOTIDE SEQUENCE [LARGE SCALE GENOMIC DNA]</scope>
    <source>
        <strain evidence="9 10">Marseille-Q4569</strain>
    </source>
</reference>
<dbReference type="EMBL" id="JAEHNZ010000001">
    <property type="protein sequence ID" value="MBK0395027.1"/>
    <property type="molecule type" value="Genomic_DNA"/>
</dbReference>
<feature type="transmembrane region" description="Helical" evidence="8">
    <location>
        <begin position="15"/>
        <end position="40"/>
    </location>
</feature>
<dbReference type="Pfam" id="PF04093">
    <property type="entry name" value="MreD"/>
    <property type="match status" value="1"/>
</dbReference>
<dbReference type="RefSeq" id="WP_003796666.1">
    <property type="nucleotide sequence ID" value="NZ_JAEHNZ010000001.1"/>
</dbReference>
<organism evidence="9 10">
    <name type="scientific">Kingella bonacorsii</name>
    <dbReference type="NCBI Taxonomy" id="2796361"/>
    <lineage>
        <taxon>Bacteria</taxon>
        <taxon>Pseudomonadati</taxon>
        <taxon>Pseudomonadota</taxon>
        <taxon>Betaproteobacteria</taxon>
        <taxon>Neisseriales</taxon>
        <taxon>Neisseriaceae</taxon>
        <taxon>Kingella</taxon>
    </lineage>
</organism>
<keyword evidence="6 8" id="KW-1133">Transmembrane helix</keyword>